<organism evidence="4 5">
    <name type="scientific">Lysobacter spongiicola DSM 21749</name>
    <dbReference type="NCBI Taxonomy" id="1122188"/>
    <lineage>
        <taxon>Bacteria</taxon>
        <taxon>Pseudomonadati</taxon>
        <taxon>Pseudomonadota</taxon>
        <taxon>Gammaproteobacteria</taxon>
        <taxon>Lysobacterales</taxon>
        <taxon>Lysobacteraceae</taxon>
        <taxon>Novilysobacter</taxon>
    </lineage>
</organism>
<keyword evidence="5" id="KW-1185">Reference proteome</keyword>
<dbReference type="Gene3D" id="2.60.120.1370">
    <property type="match status" value="1"/>
</dbReference>
<dbReference type="InterPro" id="IPR031979">
    <property type="entry name" value="DUF4785_N"/>
</dbReference>
<dbReference type="Gene3D" id="2.60.40.3870">
    <property type="entry name" value="Uncharacterised protein PF16024, DUF4785"/>
    <property type="match status" value="1"/>
</dbReference>
<dbReference type="AlphaFoldDB" id="A0A1T4P4S7"/>
<evidence type="ECO:0000259" key="2">
    <source>
        <dbReference type="Pfam" id="PF16024"/>
    </source>
</evidence>
<dbReference type="STRING" id="1122188.SAMN02745674_01079"/>
<dbReference type="OrthoDB" id="5935982at2"/>
<keyword evidence="1" id="KW-0732">Signal</keyword>
<dbReference type="RefSeq" id="WP_078757664.1">
    <property type="nucleotide sequence ID" value="NZ_FUXP01000002.1"/>
</dbReference>
<feature type="signal peptide" evidence="1">
    <location>
        <begin position="1"/>
        <end position="24"/>
    </location>
</feature>
<evidence type="ECO:0008006" key="6">
    <source>
        <dbReference type="Google" id="ProtNLM"/>
    </source>
</evidence>
<name>A0A1T4P4S7_9GAMM</name>
<feature type="domain" description="DUF4785" evidence="2">
    <location>
        <begin position="57"/>
        <end position="197"/>
    </location>
</feature>
<evidence type="ECO:0000256" key="1">
    <source>
        <dbReference type="SAM" id="SignalP"/>
    </source>
</evidence>
<gene>
    <name evidence="4" type="ORF">SAMN02745674_01079</name>
</gene>
<dbReference type="InterPro" id="IPR048295">
    <property type="entry name" value="DUF4785_C"/>
</dbReference>
<protein>
    <recommendedName>
        <fullName evidence="6">DUF4785 domain-containing protein</fullName>
    </recommendedName>
</protein>
<dbReference type="Pfam" id="PF16024">
    <property type="entry name" value="DUF4785_1st"/>
    <property type="match status" value="1"/>
</dbReference>
<feature type="chain" id="PRO_5012188280" description="DUF4785 domain-containing protein" evidence="1">
    <location>
        <begin position="25"/>
        <end position="422"/>
    </location>
</feature>
<dbReference type="Proteomes" id="UP000190061">
    <property type="component" value="Unassembled WGS sequence"/>
</dbReference>
<evidence type="ECO:0000313" key="4">
    <source>
        <dbReference type="EMBL" id="SJZ86401.1"/>
    </source>
</evidence>
<reference evidence="4 5" key="1">
    <citation type="submission" date="2017-02" db="EMBL/GenBank/DDBJ databases">
        <authorList>
            <person name="Peterson S.W."/>
        </authorList>
    </citation>
    <scope>NUCLEOTIDE SEQUENCE [LARGE SCALE GENOMIC DNA]</scope>
    <source>
        <strain evidence="4 5">DSM 21749</strain>
    </source>
</reference>
<evidence type="ECO:0000313" key="5">
    <source>
        <dbReference type="Proteomes" id="UP000190061"/>
    </source>
</evidence>
<dbReference type="Pfam" id="PF20943">
    <property type="entry name" value="DUF4785_3rd"/>
    <property type="match status" value="1"/>
</dbReference>
<feature type="domain" description="DUF4785" evidence="3">
    <location>
        <begin position="306"/>
        <end position="408"/>
    </location>
</feature>
<sequence length="422" mass="44716">MRTTTIHTLCLSIGFALATGPVFAQEASASEPSHPLAASPADQKVAVLAKDAPANPPGIEREPVRFSWAIDSSTTLDAPQPFTATSRDYWTTVDARELARGHTVHTTRPGAMVLVSPERGAAAAVQPSDMRILRGGRVLDPATATDRNAPASELRAATGAPFAAGSLGFRLRPELGAGRFDIQVPDARGRYVVHVHEPDSPYALKLVNPDTTKLTGDSVSIDAELVAPAGTPPLQRLGGLLTAPDGRTFDLTPVRTAGGYRLQAQLPRQASSQPGLWEAHAFAVGEAAGEPLLRDAKVALEVTAPTARLGGSYAVTTGPDGLEVTVPLQVASEGRYEVRTVLHGTDASGSLRPAAVGHSADWLRPGRQALTLEFAPELYRGLTAPFELRQLSLGDQGRHGRLEYRENAARLEARDLRTGTTR</sequence>
<dbReference type="EMBL" id="FUXP01000002">
    <property type="protein sequence ID" value="SJZ86401.1"/>
    <property type="molecule type" value="Genomic_DNA"/>
</dbReference>
<evidence type="ECO:0000259" key="3">
    <source>
        <dbReference type="Pfam" id="PF20943"/>
    </source>
</evidence>
<proteinExistence type="predicted"/>
<accession>A0A1T4P4S7</accession>